<dbReference type="Proteomes" id="UP000640489">
    <property type="component" value="Unassembled WGS sequence"/>
</dbReference>
<dbReference type="RefSeq" id="WP_194705117.1">
    <property type="nucleotide sequence ID" value="NZ_JADKPN010000001.1"/>
</dbReference>
<feature type="domain" description="Activator of Hsp90 ATPase homologue 1/2-like C-terminal" evidence="2">
    <location>
        <begin position="14"/>
        <end position="143"/>
    </location>
</feature>
<organism evidence="3 4">
    <name type="scientific">Nocardioides islandensis</name>
    <dbReference type="NCBI Taxonomy" id="433663"/>
    <lineage>
        <taxon>Bacteria</taxon>
        <taxon>Bacillati</taxon>
        <taxon>Actinomycetota</taxon>
        <taxon>Actinomycetes</taxon>
        <taxon>Propionibacteriales</taxon>
        <taxon>Nocardioidaceae</taxon>
        <taxon>Nocardioides</taxon>
    </lineage>
</organism>
<evidence type="ECO:0000313" key="3">
    <source>
        <dbReference type="EMBL" id="MBF4761940.1"/>
    </source>
</evidence>
<evidence type="ECO:0000256" key="1">
    <source>
        <dbReference type="ARBA" id="ARBA00006817"/>
    </source>
</evidence>
<dbReference type="Pfam" id="PF08327">
    <property type="entry name" value="AHSA1"/>
    <property type="match status" value="1"/>
</dbReference>
<name>A0A930YIP7_9ACTN</name>
<dbReference type="Gene3D" id="3.30.530.20">
    <property type="match status" value="1"/>
</dbReference>
<evidence type="ECO:0000313" key="4">
    <source>
        <dbReference type="Proteomes" id="UP000640489"/>
    </source>
</evidence>
<protein>
    <submittedName>
        <fullName evidence="3">SRPBCC domain-containing protein</fullName>
    </submittedName>
</protein>
<accession>A0A930YIP7</accession>
<gene>
    <name evidence="3" type="ORF">ISU07_02265</name>
</gene>
<reference evidence="3" key="1">
    <citation type="submission" date="2020-11" db="EMBL/GenBank/DDBJ databases">
        <title>Nocardioides sp. nov., isolated from Soil of Cynanchum wilfordii Hemsley rhizosphere.</title>
        <authorList>
            <person name="Lee J.-S."/>
            <person name="Suh M.K."/>
            <person name="Kim J.-S."/>
        </authorList>
    </citation>
    <scope>NUCLEOTIDE SEQUENCE</scope>
    <source>
        <strain evidence="3">KCTC 19275</strain>
    </source>
</reference>
<keyword evidence="4" id="KW-1185">Reference proteome</keyword>
<dbReference type="SUPFAM" id="SSF55961">
    <property type="entry name" value="Bet v1-like"/>
    <property type="match status" value="1"/>
</dbReference>
<comment type="caution">
    <text evidence="3">The sequence shown here is derived from an EMBL/GenBank/DDBJ whole genome shotgun (WGS) entry which is preliminary data.</text>
</comment>
<proteinExistence type="inferred from homology"/>
<dbReference type="InterPro" id="IPR023393">
    <property type="entry name" value="START-like_dom_sf"/>
</dbReference>
<dbReference type="AlphaFoldDB" id="A0A930YIP7"/>
<dbReference type="InterPro" id="IPR013538">
    <property type="entry name" value="ASHA1/2-like_C"/>
</dbReference>
<sequence length="147" mass="15986">MTIAPLRREVLVDADRTLAFAVFTQRIGAWWPVDVHSVHGAGATVVFDAEEVGGRLVESKAGADDAVWGTVTRWEPVDAVAFTWHPGQGPERASQVSVTFEDSGGKTLVRLEHTGWEAFGERAQEAREEYDHGWPVVLDAYAALAAA</sequence>
<dbReference type="EMBL" id="JADKPN010000001">
    <property type="protein sequence ID" value="MBF4761940.1"/>
    <property type="molecule type" value="Genomic_DNA"/>
</dbReference>
<evidence type="ECO:0000259" key="2">
    <source>
        <dbReference type="Pfam" id="PF08327"/>
    </source>
</evidence>
<comment type="similarity">
    <text evidence="1">Belongs to the AHA1 family.</text>
</comment>